<name>A0ABX0IQL6_9FLAO</name>
<organism evidence="1 2">
    <name type="scientific">Flavobacterium jejuense</name>
    <dbReference type="NCBI Taxonomy" id="1544455"/>
    <lineage>
        <taxon>Bacteria</taxon>
        <taxon>Pseudomonadati</taxon>
        <taxon>Bacteroidota</taxon>
        <taxon>Flavobacteriia</taxon>
        <taxon>Flavobacteriales</taxon>
        <taxon>Flavobacteriaceae</taxon>
        <taxon>Flavobacterium</taxon>
    </lineage>
</organism>
<protein>
    <submittedName>
        <fullName evidence="1">Uncharacterized protein</fullName>
    </submittedName>
</protein>
<dbReference type="EMBL" id="VEVQ02000006">
    <property type="protein sequence ID" value="NHN26129.1"/>
    <property type="molecule type" value="Genomic_DNA"/>
</dbReference>
<proteinExistence type="predicted"/>
<evidence type="ECO:0000313" key="2">
    <source>
        <dbReference type="Proteomes" id="UP000817854"/>
    </source>
</evidence>
<dbReference type="Proteomes" id="UP000817854">
    <property type="component" value="Unassembled WGS sequence"/>
</dbReference>
<dbReference type="RefSeq" id="WP_140962458.1">
    <property type="nucleotide sequence ID" value="NZ_VEVQ02000006.1"/>
</dbReference>
<sequence>MLKKISELSGVKILDKNKQINIVGGDPIFQVQHCAYNNYSALIEGCAVQPPDNSTQQPTCIYICENGRWVKHPY</sequence>
<reference evidence="1" key="2">
    <citation type="submission" date="2020-02" db="EMBL/GenBank/DDBJ databases">
        <title>Flavobacterium profundi sp. nov., isolated from a deep-sea seamount.</title>
        <authorList>
            <person name="Zhang D.-C."/>
        </authorList>
    </citation>
    <scope>NUCLEOTIDE SEQUENCE</scope>
    <source>
        <strain evidence="1">EC11</strain>
    </source>
</reference>
<comment type="caution">
    <text evidence="1">The sequence shown here is derived from an EMBL/GenBank/DDBJ whole genome shotgun (WGS) entry which is preliminary data.</text>
</comment>
<evidence type="ECO:0000313" key="1">
    <source>
        <dbReference type="EMBL" id="NHN26129.1"/>
    </source>
</evidence>
<accession>A0ABX0IQL6</accession>
<keyword evidence="2" id="KW-1185">Reference proteome</keyword>
<gene>
    <name evidence="1" type="ORF">FIA58_010615</name>
</gene>
<reference evidence="1" key="1">
    <citation type="submission" date="2019-05" db="EMBL/GenBank/DDBJ databases">
        <authorList>
            <person name="Lianzixin W."/>
        </authorList>
    </citation>
    <scope>NUCLEOTIDE SEQUENCE</scope>
    <source>
        <strain evidence="1">EC11</strain>
    </source>
</reference>